<dbReference type="InterPro" id="IPR013083">
    <property type="entry name" value="Znf_RING/FYVE/PHD"/>
</dbReference>
<feature type="signal peptide" evidence="2">
    <location>
        <begin position="1"/>
        <end position="25"/>
    </location>
</feature>
<evidence type="ECO:0000313" key="4">
    <source>
        <dbReference type="Proteomes" id="UP000784294"/>
    </source>
</evidence>
<dbReference type="InterPro" id="IPR011011">
    <property type="entry name" value="Znf_FYVE_PHD"/>
</dbReference>
<name>A0A448X0V0_9PLAT</name>
<keyword evidence="2" id="KW-0732">Signal</keyword>
<evidence type="ECO:0000256" key="1">
    <source>
        <dbReference type="SAM" id="MobiDB-lite"/>
    </source>
</evidence>
<gene>
    <name evidence="3" type="ORF">PXEA_LOCUS18592</name>
</gene>
<sequence length="176" mass="19593">MAYAPRRQTLFGHLHSVLLLFTCSGDNSESHEHKDSHPFENQQDDSSIDKEDSFSESDSDCNDRDRSNLDDMIEAEEEEDAFVDSLARLDAPHSNHFDSDNPDDGFNNAISTHLVSLKGHEHHSNGTGCAVCAGVGLLSICIACKRAYHLGCHQPRLDRNHWYDVKSNEVGARGEV</sequence>
<organism evidence="3 4">
    <name type="scientific">Protopolystoma xenopodis</name>
    <dbReference type="NCBI Taxonomy" id="117903"/>
    <lineage>
        <taxon>Eukaryota</taxon>
        <taxon>Metazoa</taxon>
        <taxon>Spiralia</taxon>
        <taxon>Lophotrochozoa</taxon>
        <taxon>Platyhelminthes</taxon>
        <taxon>Monogenea</taxon>
        <taxon>Polyopisthocotylea</taxon>
        <taxon>Polystomatidea</taxon>
        <taxon>Polystomatidae</taxon>
        <taxon>Protopolystoma</taxon>
    </lineage>
</organism>
<feature type="region of interest" description="Disordered" evidence="1">
    <location>
        <begin position="27"/>
        <end position="67"/>
    </location>
</feature>
<reference evidence="3" key="1">
    <citation type="submission" date="2018-11" db="EMBL/GenBank/DDBJ databases">
        <authorList>
            <consortium name="Pathogen Informatics"/>
        </authorList>
    </citation>
    <scope>NUCLEOTIDE SEQUENCE</scope>
</reference>
<evidence type="ECO:0000256" key="2">
    <source>
        <dbReference type="SAM" id="SignalP"/>
    </source>
</evidence>
<protein>
    <recommendedName>
        <fullName evidence="5">Zinc finger PHD-type domain-containing protein</fullName>
    </recommendedName>
</protein>
<feature type="compositionally biased region" description="Basic and acidic residues" evidence="1">
    <location>
        <begin position="28"/>
        <end position="38"/>
    </location>
</feature>
<dbReference type="EMBL" id="CAAALY010071993">
    <property type="protein sequence ID" value="VEL25152.1"/>
    <property type="molecule type" value="Genomic_DNA"/>
</dbReference>
<dbReference type="SUPFAM" id="SSF57903">
    <property type="entry name" value="FYVE/PHD zinc finger"/>
    <property type="match status" value="1"/>
</dbReference>
<evidence type="ECO:0000313" key="3">
    <source>
        <dbReference type="EMBL" id="VEL25152.1"/>
    </source>
</evidence>
<dbReference type="Gene3D" id="3.30.40.10">
    <property type="entry name" value="Zinc/RING finger domain, C3HC4 (zinc finger)"/>
    <property type="match status" value="1"/>
</dbReference>
<dbReference type="AlphaFoldDB" id="A0A448X0V0"/>
<dbReference type="Proteomes" id="UP000784294">
    <property type="component" value="Unassembled WGS sequence"/>
</dbReference>
<feature type="chain" id="PRO_5019003028" description="Zinc finger PHD-type domain-containing protein" evidence="2">
    <location>
        <begin position="26"/>
        <end position="176"/>
    </location>
</feature>
<proteinExistence type="predicted"/>
<evidence type="ECO:0008006" key="5">
    <source>
        <dbReference type="Google" id="ProtNLM"/>
    </source>
</evidence>
<comment type="caution">
    <text evidence="3">The sequence shown here is derived from an EMBL/GenBank/DDBJ whole genome shotgun (WGS) entry which is preliminary data.</text>
</comment>
<accession>A0A448X0V0</accession>
<keyword evidence="4" id="KW-1185">Reference proteome</keyword>